<keyword evidence="4" id="KW-1185">Reference proteome</keyword>
<accession>A0A518RGS2</accession>
<dbReference type="EMBL" id="CP042239">
    <property type="protein sequence ID" value="QDX26609.1"/>
    <property type="molecule type" value="Genomic_DNA"/>
</dbReference>
<dbReference type="PROSITE" id="PS51257">
    <property type="entry name" value="PROKAR_LIPOPROTEIN"/>
    <property type="match status" value="1"/>
</dbReference>
<dbReference type="OrthoDB" id="7448632at2"/>
<evidence type="ECO:0000313" key="3">
    <source>
        <dbReference type="EMBL" id="QDX26609.1"/>
    </source>
</evidence>
<feature type="transmembrane region" description="Helical" evidence="2">
    <location>
        <begin position="227"/>
        <end position="248"/>
    </location>
</feature>
<organism evidence="3 4">
    <name type="scientific">Sphingomonas suaedae</name>
    <dbReference type="NCBI Taxonomy" id="2599297"/>
    <lineage>
        <taxon>Bacteria</taxon>
        <taxon>Pseudomonadati</taxon>
        <taxon>Pseudomonadota</taxon>
        <taxon>Alphaproteobacteria</taxon>
        <taxon>Sphingomonadales</taxon>
        <taxon>Sphingomonadaceae</taxon>
        <taxon>Sphingomonas</taxon>
    </lineage>
</organism>
<dbReference type="Proteomes" id="UP000318055">
    <property type="component" value="Chromosome"/>
</dbReference>
<sequence length="290" mass="30227">MRVVAGLLGLLALAGCDSAPKQKGQEKISGEAVAALTATGGAFDYRYAYKVPPAQVKAVVESHAKGCDKLGPARCRILAMRYRVDDANKIAATLTFRIDPAVARNFGEAATKVVVGGGGALVETEIAGADATASARSNMLVNRLREQLANARVSDDPVQRTRAQRLQTALDVIAESEADVGETMATAPVLITYSSGTPAPGLNGSADASFRDAGNTLVTSTAALAQGLAAVSPLLLLLLLLLIGALGLRVLINRTAAPIAAGGEIDSYRDDDGEPERRNAISRWFNRDES</sequence>
<keyword evidence="2" id="KW-0812">Transmembrane</keyword>
<dbReference type="KEGG" id="ssua:FPZ54_11635"/>
<reference evidence="3 4" key="1">
    <citation type="submission" date="2019-07" db="EMBL/GenBank/DDBJ databases">
        <title>Sphingomonas alkalisoli sp. nov., isolated from rhizosphere soil of Suaedae salsa.</title>
        <authorList>
            <person name="Zhang H."/>
            <person name="Xu L."/>
            <person name="Zhang J.-X."/>
            <person name="Sun J.-Q."/>
        </authorList>
    </citation>
    <scope>NUCLEOTIDE SEQUENCE [LARGE SCALE GENOMIC DNA]</scope>
    <source>
        <strain evidence="3 4">XS-10</strain>
    </source>
</reference>
<name>A0A518RGS2_9SPHN</name>
<keyword evidence="2" id="KW-1133">Transmembrane helix</keyword>
<feature type="region of interest" description="Disordered" evidence="1">
    <location>
        <begin position="264"/>
        <end position="290"/>
    </location>
</feature>
<protein>
    <recommendedName>
        <fullName evidence="5">DUF4349 domain-containing protein</fullName>
    </recommendedName>
</protein>
<evidence type="ECO:0000256" key="2">
    <source>
        <dbReference type="SAM" id="Phobius"/>
    </source>
</evidence>
<dbReference type="RefSeq" id="WP_145847403.1">
    <property type="nucleotide sequence ID" value="NZ_CP042239.1"/>
</dbReference>
<evidence type="ECO:0000256" key="1">
    <source>
        <dbReference type="SAM" id="MobiDB-lite"/>
    </source>
</evidence>
<keyword evidence="2" id="KW-0472">Membrane</keyword>
<evidence type="ECO:0008006" key="5">
    <source>
        <dbReference type="Google" id="ProtNLM"/>
    </source>
</evidence>
<feature type="compositionally biased region" description="Basic and acidic residues" evidence="1">
    <location>
        <begin position="266"/>
        <end position="290"/>
    </location>
</feature>
<dbReference type="AlphaFoldDB" id="A0A518RGS2"/>
<gene>
    <name evidence="3" type="ORF">FPZ54_11635</name>
</gene>
<evidence type="ECO:0000313" key="4">
    <source>
        <dbReference type="Proteomes" id="UP000318055"/>
    </source>
</evidence>
<proteinExistence type="predicted"/>